<keyword evidence="2" id="KW-0238">DNA-binding</keyword>
<keyword evidence="1" id="KW-0805">Transcription regulation</keyword>
<dbReference type="SMART" id="SM00345">
    <property type="entry name" value="HTH_GNTR"/>
    <property type="match status" value="1"/>
</dbReference>
<dbReference type="Gene3D" id="1.20.120.530">
    <property type="entry name" value="GntR ligand-binding domain-like"/>
    <property type="match status" value="1"/>
</dbReference>
<dbReference type="InterPro" id="IPR000524">
    <property type="entry name" value="Tscrpt_reg_HTH_GntR"/>
</dbReference>
<dbReference type="AlphaFoldDB" id="A0A382FI78"/>
<gene>
    <name evidence="5" type="ORF">METZ01_LOCUS215660</name>
</gene>
<accession>A0A382FI78</accession>
<dbReference type="PANTHER" id="PTHR43537:SF49">
    <property type="entry name" value="TRANSCRIPTIONAL REGULATORY PROTEIN"/>
    <property type="match status" value="1"/>
</dbReference>
<evidence type="ECO:0000259" key="4">
    <source>
        <dbReference type="PROSITE" id="PS50949"/>
    </source>
</evidence>
<dbReference type="PRINTS" id="PR00035">
    <property type="entry name" value="HTHGNTR"/>
</dbReference>
<dbReference type="GO" id="GO:0043565">
    <property type="term" value="F:sequence-specific DNA binding"/>
    <property type="evidence" value="ECO:0007669"/>
    <property type="project" value="InterPro"/>
</dbReference>
<dbReference type="SUPFAM" id="SSF48008">
    <property type="entry name" value="GntR ligand-binding domain-like"/>
    <property type="match status" value="1"/>
</dbReference>
<evidence type="ECO:0000256" key="1">
    <source>
        <dbReference type="ARBA" id="ARBA00023015"/>
    </source>
</evidence>
<dbReference type="Pfam" id="PF00392">
    <property type="entry name" value="GntR"/>
    <property type="match status" value="1"/>
</dbReference>
<proteinExistence type="predicted"/>
<protein>
    <recommendedName>
        <fullName evidence="4">HTH gntR-type domain-containing protein</fullName>
    </recommendedName>
</protein>
<dbReference type="CDD" id="cd07377">
    <property type="entry name" value="WHTH_GntR"/>
    <property type="match status" value="1"/>
</dbReference>
<dbReference type="InterPro" id="IPR011711">
    <property type="entry name" value="GntR_C"/>
</dbReference>
<dbReference type="InterPro" id="IPR036388">
    <property type="entry name" value="WH-like_DNA-bd_sf"/>
</dbReference>
<organism evidence="5">
    <name type="scientific">marine metagenome</name>
    <dbReference type="NCBI Taxonomy" id="408172"/>
    <lineage>
        <taxon>unclassified sequences</taxon>
        <taxon>metagenomes</taxon>
        <taxon>ecological metagenomes</taxon>
    </lineage>
</organism>
<keyword evidence="3" id="KW-0804">Transcription</keyword>
<dbReference type="Gene3D" id="1.10.10.10">
    <property type="entry name" value="Winged helix-like DNA-binding domain superfamily/Winged helix DNA-binding domain"/>
    <property type="match status" value="1"/>
</dbReference>
<evidence type="ECO:0000313" key="5">
    <source>
        <dbReference type="EMBL" id="SVB62806.1"/>
    </source>
</evidence>
<dbReference type="InterPro" id="IPR036390">
    <property type="entry name" value="WH_DNA-bd_sf"/>
</dbReference>
<dbReference type="InterPro" id="IPR008920">
    <property type="entry name" value="TF_FadR/GntR_C"/>
</dbReference>
<dbReference type="GO" id="GO:0003700">
    <property type="term" value="F:DNA-binding transcription factor activity"/>
    <property type="evidence" value="ECO:0007669"/>
    <property type="project" value="InterPro"/>
</dbReference>
<dbReference type="Pfam" id="PF07729">
    <property type="entry name" value="FCD"/>
    <property type="match status" value="1"/>
</dbReference>
<sequence length="229" mass="25870">MASPQLIVQPVSENVSLKDKSHGILKSAITAMDIYATNAQLKLDERKLSEQLGISRTPLREALARLEEEGLVTIVPRMGVYITRKTKQEIIEMITVWAALESMAARLIAENASDTEIASLRVIFSDFWDGGVAARIDEYSDLNIKFHQTILELSRCQLLKETADKLFLHMRGIRARTINEEDRASRSIIDHLSIIEALESRDAELAENLVREHALNLANHVEKYVDYLS</sequence>
<dbReference type="PROSITE" id="PS50949">
    <property type="entry name" value="HTH_GNTR"/>
    <property type="match status" value="1"/>
</dbReference>
<name>A0A382FI78_9ZZZZ</name>
<dbReference type="InterPro" id="IPR000485">
    <property type="entry name" value="AsnC-type_HTH_dom"/>
</dbReference>
<dbReference type="SUPFAM" id="SSF46785">
    <property type="entry name" value="Winged helix' DNA-binding domain"/>
    <property type="match status" value="1"/>
</dbReference>
<evidence type="ECO:0000256" key="2">
    <source>
        <dbReference type="ARBA" id="ARBA00023125"/>
    </source>
</evidence>
<dbReference type="EMBL" id="UINC01050165">
    <property type="protein sequence ID" value="SVB62806.1"/>
    <property type="molecule type" value="Genomic_DNA"/>
</dbReference>
<reference evidence="5" key="1">
    <citation type="submission" date="2018-05" db="EMBL/GenBank/DDBJ databases">
        <authorList>
            <person name="Lanie J.A."/>
            <person name="Ng W.-L."/>
            <person name="Kazmierczak K.M."/>
            <person name="Andrzejewski T.M."/>
            <person name="Davidsen T.M."/>
            <person name="Wayne K.J."/>
            <person name="Tettelin H."/>
            <person name="Glass J.I."/>
            <person name="Rusch D."/>
            <person name="Podicherti R."/>
            <person name="Tsui H.-C.T."/>
            <person name="Winkler M.E."/>
        </authorList>
    </citation>
    <scope>NUCLEOTIDE SEQUENCE</scope>
</reference>
<dbReference type="SMART" id="SM00895">
    <property type="entry name" value="FCD"/>
    <property type="match status" value="1"/>
</dbReference>
<feature type="domain" description="HTH gntR-type" evidence="4">
    <location>
        <begin position="15"/>
        <end position="85"/>
    </location>
</feature>
<dbReference type="PANTHER" id="PTHR43537">
    <property type="entry name" value="TRANSCRIPTIONAL REGULATOR, GNTR FAMILY"/>
    <property type="match status" value="1"/>
</dbReference>
<dbReference type="PRINTS" id="PR00033">
    <property type="entry name" value="HTHASNC"/>
</dbReference>
<evidence type="ECO:0000256" key="3">
    <source>
        <dbReference type="ARBA" id="ARBA00023163"/>
    </source>
</evidence>